<evidence type="ECO:0000313" key="6">
    <source>
        <dbReference type="Proteomes" id="UP000539953"/>
    </source>
</evidence>
<keyword evidence="6" id="KW-1185">Reference proteome</keyword>
<dbReference type="PANTHER" id="PTHR48094:SF11">
    <property type="entry name" value="GLUTATHIONE-INDEPENDENT GLYOXALASE HSP31-RELATED"/>
    <property type="match status" value="1"/>
</dbReference>
<sequence>MKKVLMALTNVDHYLEHPERKTGVWLEEAASFYDVLTKNGFEVVFASTNGGPIPIDPASADVSENIQKIVDSEKFSQGMKGSIPFEKIDPKEYAAIYFCGGHGAMWDFPKNEKLIDLAETIYSNGGYIASVCHGEAGLVNLKDADGKPLVQGKKVNGFTNEEEKLNGTDQMVPLSPENELIKDGADFVKGDPYTEFAVEDQRLITGQNPMSVHKVAEMLSAALK</sequence>
<proteinExistence type="inferred from homology"/>
<comment type="caution">
    <text evidence="5">The sequence shown here is derived from an EMBL/GenBank/DDBJ whole genome shotgun (WGS) entry which is preliminary data.</text>
</comment>
<protein>
    <submittedName>
        <fullName evidence="5">Putative intracellular protease/amidase</fullName>
    </submittedName>
</protein>
<dbReference type="RefSeq" id="WP_183326597.1">
    <property type="nucleotide sequence ID" value="NZ_JACHHK010000001.1"/>
</dbReference>
<keyword evidence="2" id="KW-0456">Lyase</keyword>
<name>A0A7W8CV49_9FIRM</name>
<dbReference type="Gene3D" id="3.40.50.880">
    <property type="match status" value="1"/>
</dbReference>
<keyword evidence="5" id="KW-0645">Protease</keyword>
<dbReference type="GO" id="GO:0005737">
    <property type="term" value="C:cytoplasm"/>
    <property type="evidence" value="ECO:0007669"/>
    <property type="project" value="TreeGrafter"/>
</dbReference>
<evidence type="ECO:0000256" key="2">
    <source>
        <dbReference type="ARBA" id="ARBA00023239"/>
    </source>
</evidence>
<feature type="domain" description="DJ-1/PfpI" evidence="4">
    <location>
        <begin position="28"/>
        <end position="215"/>
    </location>
</feature>
<dbReference type="GO" id="GO:0008233">
    <property type="term" value="F:peptidase activity"/>
    <property type="evidence" value="ECO:0007669"/>
    <property type="project" value="UniProtKB-KW"/>
</dbReference>
<organism evidence="5 6">
    <name type="scientific">Catenisphaera adipataccumulans</name>
    <dbReference type="NCBI Taxonomy" id="700500"/>
    <lineage>
        <taxon>Bacteria</taxon>
        <taxon>Bacillati</taxon>
        <taxon>Bacillota</taxon>
        <taxon>Erysipelotrichia</taxon>
        <taxon>Erysipelotrichales</taxon>
        <taxon>Erysipelotrichaceae</taxon>
        <taxon>Catenisphaera</taxon>
    </lineage>
</organism>
<keyword evidence="1" id="KW-0346">Stress response</keyword>
<dbReference type="InterPro" id="IPR002818">
    <property type="entry name" value="DJ-1/PfpI"/>
</dbReference>
<evidence type="ECO:0000256" key="1">
    <source>
        <dbReference type="ARBA" id="ARBA00023016"/>
    </source>
</evidence>
<evidence type="ECO:0000256" key="3">
    <source>
        <dbReference type="ARBA" id="ARBA00038493"/>
    </source>
</evidence>
<comment type="similarity">
    <text evidence="3">Belongs to the peptidase C56 family. HSP31-like subfamily.</text>
</comment>
<dbReference type="SUPFAM" id="SSF52317">
    <property type="entry name" value="Class I glutamine amidotransferase-like"/>
    <property type="match status" value="1"/>
</dbReference>
<keyword evidence="5" id="KW-0378">Hydrolase</keyword>
<dbReference type="PANTHER" id="PTHR48094">
    <property type="entry name" value="PROTEIN/NUCLEIC ACID DEGLYCASE DJ-1-RELATED"/>
    <property type="match status" value="1"/>
</dbReference>
<dbReference type="Pfam" id="PF01965">
    <property type="entry name" value="DJ-1_PfpI"/>
    <property type="match status" value="1"/>
</dbReference>
<dbReference type="EMBL" id="JACHHK010000001">
    <property type="protein sequence ID" value="MBB5182143.1"/>
    <property type="molecule type" value="Genomic_DNA"/>
</dbReference>
<dbReference type="GO" id="GO:0019172">
    <property type="term" value="F:glyoxalase III activity"/>
    <property type="evidence" value="ECO:0007669"/>
    <property type="project" value="TreeGrafter"/>
</dbReference>
<reference evidence="5 6" key="1">
    <citation type="submission" date="2020-08" db="EMBL/GenBank/DDBJ databases">
        <title>Genomic Encyclopedia of Type Strains, Phase IV (KMG-IV): sequencing the most valuable type-strain genomes for metagenomic binning, comparative biology and taxonomic classification.</title>
        <authorList>
            <person name="Goeker M."/>
        </authorList>
    </citation>
    <scope>NUCLEOTIDE SEQUENCE [LARGE SCALE GENOMIC DNA]</scope>
    <source>
        <strain evidence="5 6">DSM 25799</strain>
    </source>
</reference>
<dbReference type="AlphaFoldDB" id="A0A7W8CV49"/>
<dbReference type="InterPro" id="IPR050325">
    <property type="entry name" value="Prot/Nucl_acid_deglycase"/>
</dbReference>
<gene>
    <name evidence="5" type="ORF">HNQ47_000146</name>
</gene>
<evidence type="ECO:0000259" key="4">
    <source>
        <dbReference type="Pfam" id="PF01965"/>
    </source>
</evidence>
<dbReference type="Proteomes" id="UP000539953">
    <property type="component" value="Unassembled WGS sequence"/>
</dbReference>
<dbReference type="GO" id="GO:0019243">
    <property type="term" value="P:methylglyoxal catabolic process to D-lactate via S-lactoyl-glutathione"/>
    <property type="evidence" value="ECO:0007669"/>
    <property type="project" value="TreeGrafter"/>
</dbReference>
<dbReference type="InterPro" id="IPR029062">
    <property type="entry name" value="Class_I_gatase-like"/>
</dbReference>
<dbReference type="CDD" id="cd03141">
    <property type="entry name" value="GATase1_Hsp31_like"/>
    <property type="match status" value="1"/>
</dbReference>
<accession>A0A7W8CV49</accession>
<dbReference type="GO" id="GO:0006508">
    <property type="term" value="P:proteolysis"/>
    <property type="evidence" value="ECO:0007669"/>
    <property type="project" value="UniProtKB-KW"/>
</dbReference>
<evidence type="ECO:0000313" key="5">
    <source>
        <dbReference type="EMBL" id="MBB5182143.1"/>
    </source>
</evidence>